<evidence type="ECO:0000256" key="1">
    <source>
        <dbReference type="SAM" id="MobiDB-lite"/>
    </source>
</evidence>
<feature type="region of interest" description="Disordered" evidence="1">
    <location>
        <begin position="59"/>
        <end position="78"/>
    </location>
</feature>
<dbReference type="AlphaFoldDB" id="A0A8J5V819"/>
<protein>
    <submittedName>
        <fullName evidence="2">Uncharacterized protein</fullName>
    </submittedName>
</protein>
<organism evidence="2 3">
    <name type="scientific">Zizania palustris</name>
    <name type="common">Northern wild rice</name>
    <dbReference type="NCBI Taxonomy" id="103762"/>
    <lineage>
        <taxon>Eukaryota</taxon>
        <taxon>Viridiplantae</taxon>
        <taxon>Streptophyta</taxon>
        <taxon>Embryophyta</taxon>
        <taxon>Tracheophyta</taxon>
        <taxon>Spermatophyta</taxon>
        <taxon>Magnoliopsida</taxon>
        <taxon>Liliopsida</taxon>
        <taxon>Poales</taxon>
        <taxon>Poaceae</taxon>
        <taxon>BOP clade</taxon>
        <taxon>Oryzoideae</taxon>
        <taxon>Oryzeae</taxon>
        <taxon>Zizaniinae</taxon>
        <taxon>Zizania</taxon>
    </lineage>
</organism>
<name>A0A8J5V819_ZIZPA</name>
<comment type="caution">
    <text evidence="2">The sequence shown here is derived from an EMBL/GenBank/DDBJ whole genome shotgun (WGS) entry which is preliminary data.</text>
</comment>
<feature type="compositionally biased region" description="Low complexity" evidence="1">
    <location>
        <begin position="68"/>
        <end position="78"/>
    </location>
</feature>
<dbReference type="Proteomes" id="UP000729402">
    <property type="component" value="Unassembled WGS sequence"/>
</dbReference>
<accession>A0A8J5V819</accession>
<dbReference type="EMBL" id="JAAALK010000288">
    <property type="protein sequence ID" value="KAG8053550.1"/>
    <property type="molecule type" value="Genomic_DNA"/>
</dbReference>
<keyword evidence="3" id="KW-1185">Reference proteome</keyword>
<sequence length="78" mass="8487">MDSSTTAPPNPTSPSHTLQRIHSLLLTAGGFMLPAVWRGVRQSTPVLVRFSRNESSSGIWESSEETAWEAAPAPAHRM</sequence>
<gene>
    <name evidence="2" type="ORF">GUJ93_ZPchr0001g32922</name>
</gene>
<reference evidence="2" key="1">
    <citation type="journal article" date="2021" name="bioRxiv">
        <title>Whole Genome Assembly and Annotation of Northern Wild Rice, Zizania palustris L., Supports a Whole Genome Duplication in the Zizania Genus.</title>
        <authorList>
            <person name="Haas M."/>
            <person name="Kono T."/>
            <person name="Macchietto M."/>
            <person name="Millas R."/>
            <person name="McGilp L."/>
            <person name="Shao M."/>
            <person name="Duquette J."/>
            <person name="Hirsch C.N."/>
            <person name="Kimball J."/>
        </authorList>
    </citation>
    <scope>NUCLEOTIDE SEQUENCE</scope>
    <source>
        <tissue evidence="2">Fresh leaf tissue</tissue>
    </source>
</reference>
<evidence type="ECO:0000313" key="2">
    <source>
        <dbReference type="EMBL" id="KAG8053550.1"/>
    </source>
</evidence>
<reference evidence="2" key="2">
    <citation type="submission" date="2021-02" db="EMBL/GenBank/DDBJ databases">
        <authorList>
            <person name="Kimball J.A."/>
            <person name="Haas M.W."/>
            <person name="Macchietto M."/>
            <person name="Kono T."/>
            <person name="Duquette J."/>
            <person name="Shao M."/>
        </authorList>
    </citation>
    <scope>NUCLEOTIDE SEQUENCE</scope>
    <source>
        <tissue evidence="2">Fresh leaf tissue</tissue>
    </source>
</reference>
<proteinExistence type="predicted"/>
<evidence type="ECO:0000313" key="3">
    <source>
        <dbReference type="Proteomes" id="UP000729402"/>
    </source>
</evidence>